<name>A0A5N5FJJ7_9ROSA</name>
<evidence type="ECO:0000313" key="3">
    <source>
        <dbReference type="Proteomes" id="UP000327157"/>
    </source>
</evidence>
<dbReference type="AlphaFoldDB" id="A0A5N5FJJ7"/>
<sequence>MKFSICCFLLILSSILLMSQNSYARKDSGDYWKSLMNDQPMPEAIKGLFVHQEHEHQVPLKEKSHFVKDFDMRPNAIIYHGAHHHQVPSTENRHFVRDFDMRPNVIIYHGAHHHHHQDRPAENKPFFKKASYIQTVNHG</sequence>
<proteinExistence type="predicted"/>
<feature type="signal peptide" evidence="1">
    <location>
        <begin position="1"/>
        <end position="24"/>
    </location>
</feature>
<feature type="chain" id="PRO_5024293678" evidence="1">
    <location>
        <begin position="25"/>
        <end position="139"/>
    </location>
</feature>
<evidence type="ECO:0000256" key="1">
    <source>
        <dbReference type="SAM" id="SignalP"/>
    </source>
</evidence>
<dbReference type="PANTHER" id="PTHR33731">
    <property type="entry name" value="PROTEIN, PUTATIVE-RELATED"/>
    <property type="match status" value="1"/>
</dbReference>
<dbReference type="Pfam" id="PF10950">
    <property type="entry name" value="Organ_specific"/>
    <property type="match status" value="1"/>
</dbReference>
<dbReference type="OrthoDB" id="1734141at2759"/>
<dbReference type="EMBL" id="SMOL01000695">
    <property type="protein sequence ID" value="KAB2603093.1"/>
    <property type="molecule type" value="Genomic_DNA"/>
</dbReference>
<gene>
    <name evidence="2" type="ORF">D8674_004098</name>
</gene>
<comment type="caution">
    <text evidence="2">The sequence shown here is derived from an EMBL/GenBank/DDBJ whole genome shotgun (WGS) entry which is preliminary data.</text>
</comment>
<reference evidence="3" key="2">
    <citation type="submission" date="2019-10" db="EMBL/GenBank/DDBJ databases">
        <title>A de novo genome assembly of a pear dwarfing rootstock.</title>
        <authorList>
            <person name="Wang F."/>
            <person name="Wang J."/>
            <person name="Li S."/>
            <person name="Zhang Y."/>
            <person name="Fang M."/>
            <person name="Ma L."/>
            <person name="Zhao Y."/>
            <person name="Jiang S."/>
        </authorList>
    </citation>
    <scope>NUCLEOTIDE SEQUENCE [LARGE SCALE GENOMIC DNA]</scope>
</reference>
<organism evidence="2 3">
    <name type="scientific">Pyrus ussuriensis x Pyrus communis</name>
    <dbReference type="NCBI Taxonomy" id="2448454"/>
    <lineage>
        <taxon>Eukaryota</taxon>
        <taxon>Viridiplantae</taxon>
        <taxon>Streptophyta</taxon>
        <taxon>Embryophyta</taxon>
        <taxon>Tracheophyta</taxon>
        <taxon>Spermatophyta</taxon>
        <taxon>Magnoliopsida</taxon>
        <taxon>eudicotyledons</taxon>
        <taxon>Gunneridae</taxon>
        <taxon>Pentapetalae</taxon>
        <taxon>rosids</taxon>
        <taxon>fabids</taxon>
        <taxon>Rosales</taxon>
        <taxon>Rosaceae</taxon>
        <taxon>Amygdaloideae</taxon>
        <taxon>Maleae</taxon>
        <taxon>Pyrus</taxon>
    </lineage>
</organism>
<dbReference type="Proteomes" id="UP000327157">
    <property type="component" value="Chromosome 10"/>
</dbReference>
<reference evidence="2 3" key="3">
    <citation type="submission" date="2019-11" db="EMBL/GenBank/DDBJ databases">
        <title>A de novo genome assembly of a pear dwarfing rootstock.</title>
        <authorList>
            <person name="Wang F."/>
            <person name="Wang J."/>
            <person name="Li S."/>
            <person name="Zhang Y."/>
            <person name="Fang M."/>
            <person name="Ma L."/>
            <person name="Zhao Y."/>
            <person name="Jiang S."/>
        </authorList>
    </citation>
    <scope>NUCLEOTIDE SEQUENCE [LARGE SCALE GENOMIC DNA]</scope>
    <source>
        <strain evidence="2">S2</strain>
        <tissue evidence="2">Leaf</tissue>
    </source>
</reference>
<accession>A0A5N5FJJ7</accession>
<keyword evidence="1" id="KW-0732">Signal</keyword>
<protein>
    <submittedName>
        <fullName evidence="2">Organ-specific protein P4-like</fullName>
    </submittedName>
</protein>
<dbReference type="InterPro" id="IPR024489">
    <property type="entry name" value="Organ_specific_prot"/>
</dbReference>
<keyword evidence="3" id="KW-1185">Reference proteome</keyword>
<evidence type="ECO:0000313" key="2">
    <source>
        <dbReference type="EMBL" id="KAB2603093.1"/>
    </source>
</evidence>
<reference evidence="2 3" key="1">
    <citation type="submission" date="2019-09" db="EMBL/GenBank/DDBJ databases">
        <authorList>
            <person name="Ou C."/>
        </authorList>
    </citation>
    <scope>NUCLEOTIDE SEQUENCE [LARGE SCALE GENOMIC DNA]</scope>
    <source>
        <strain evidence="2">S2</strain>
        <tissue evidence="2">Leaf</tissue>
    </source>
</reference>
<dbReference type="PANTHER" id="PTHR33731:SF17">
    <property type="entry name" value="ORGAN-SPECIFIC PROTEIN P4-LIKE"/>
    <property type="match status" value="1"/>
</dbReference>